<sequence>MRRAFLSLLLVVLPTAVEAEDSPITAAQQAQMEALRGEIATQIQLQAYDLLDELVFGWTEQPVFALETPVVLAGVSVPVGFGSGMQALVENHFAALIVKNPRTRVALTHCPQCTSVVVHSGAKGTIVARGVDEPEALSTVGTLSGSRHALFLDFEIEGSALVLRARITGLEPALPIIYAKTLSTSTSSPALLRSGDRLKSSAEAHREYVDALRGRGLYLVPIRIGVRTYATGSAAVRATPFPWLQAGVEGSLTQARSWVGSFSVGFSWAPELHVGWLAQGRVSRLISGSTSSLTGPDLYAFVGGSVISIHGQSALVFQEEVPDLNDLLGQLTGLEPDATFGAFQLGLELRLKNRIGAGIFLETLPSMGNAPAIGDYLDLGLIQFHSLGVEVSVCF</sequence>
<dbReference type="Proteomes" id="UP001291309">
    <property type="component" value="Unassembled WGS sequence"/>
</dbReference>
<feature type="chain" id="PRO_5046590558" evidence="1">
    <location>
        <begin position="20"/>
        <end position="395"/>
    </location>
</feature>
<feature type="signal peptide" evidence="1">
    <location>
        <begin position="1"/>
        <end position="19"/>
    </location>
</feature>
<evidence type="ECO:0000313" key="2">
    <source>
        <dbReference type="EMBL" id="MDY7226588.1"/>
    </source>
</evidence>
<organism evidence="2 3">
    <name type="scientific">Hyalangium rubrum</name>
    <dbReference type="NCBI Taxonomy" id="3103134"/>
    <lineage>
        <taxon>Bacteria</taxon>
        <taxon>Pseudomonadati</taxon>
        <taxon>Myxococcota</taxon>
        <taxon>Myxococcia</taxon>
        <taxon>Myxococcales</taxon>
        <taxon>Cystobacterineae</taxon>
        <taxon>Archangiaceae</taxon>
        <taxon>Hyalangium</taxon>
    </lineage>
</organism>
<dbReference type="RefSeq" id="WP_321545319.1">
    <property type="nucleotide sequence ID" value="NZ_JAXIVS010000003.1"/>
</dbReference>
<gene>
    <name evidence="2" type="ORF">SYV04_09330</name>
</gene>
<keyword evidence="1" id="KW-0732">Signal</keyword>
<dbReference type="EMBL" id="JAXIVS010000003">
    <property type="protein sequence ID" value="MDY7226588.1"/>
    <property type="molecule type" value="Genomic_DNA"/>
</dbReference>
<reference evidence="2 3" key="1">
    <citation type="submission" date="2023-12" db="EMBL/GenBank/DDBJ databases">
        <title>the genome sequence of Hyalangium sp. s54d21.</title>
        <authorList>
            <person name="Zhang X."/>
        </authorList>
    </citation>
    <scope>NUCLEOTIDE SEQUENCE [LARGE SCALE GENOMIC DNA]</scope>
    <source>
        <strain evidence="3">s54d21</strain>
    </source>
</reference>
<evidence type="ECO:0000256" key="1">
    <source>
        <dbReference type="SAM" id="SignalP"/>
    </source>
</evidence>
<proteinExistence type="predicted"/>
<keyword evidence="3" id="KW-1185">Reference proteome</keyword>
<accession>A0ABU5H1H0</accession>
<comment type="caution">
    <text evidence="2">The sequence shown here is derived from an EMBL/GenBank/DDBJ whole genome shotgun (WGS) entry which is preliminary data.</text>
</comment>
<name>A0ABU5H1H0_9BACT</name>
<protein>
    <submittedName>
        <fullName evidence="2">Uncharacterized protein</fullName>
    </submittedName>
</protein>
<evidence type="ECO:0000313" key="3">
    <source>
        <dbReference type="Proteomes" id="UP001291309"/>
    </source>
</evidence>